<accession>A0AAD0PW80</accession>
<dbReference type="GeneID" id="39474552"/>
<dbReference type="RefSeq" id="WP_005741800.1">
    <property type="nucleotide sequence ID" value="NZ_CP031226.1"/>
</dbReference>
<keyword evidence="2" id="KW-0812">Transmembrane</keyword>
<evidence type="ECO:0000256" key="2">
    <source>
        <dbReference type="SAM" id="Phobius"/>
    </source>
</evidence>
<dbReference type="EMBL" id="CP031226">
    <property type="protein sequence ID" value="AXH59894.1"/>
    <property type="molecule type" value="Genomic_DNA"/>
</dbReference>
<geneLocation type="plasmid" evidence="4">
    <name>pmppla107</name>
</geneLocation>
<reference evidence="3 4" key="1">
    <citation type="journal article" date="2011" name="PLoS Pathog.">
        <title>Dynamic evolution of pathogenicity revealed by sequencing and comparative genomics of 19 Pseudomonas syringae isolates.</title>
        <authorList>
            <person name="Baltrus D.A."/>
            <person name="Nishimura M.T."/>
            <person name="Romanchuk A."/>
            <person name="Chang J.H."/>
            <person name="Mukhtar M.S."/>
            <person name="Cherkis K."/>
            <person name="Roach J."/>
            <person name="Grant S.R."/>
            <person name="Jones C.D."/>
            <person name="Dangl J.L."/>
        </authorList>
    </citation>
    <scope>NUCLEOTIDE SEQUENCE [LARGE SCALE GENOMIC DNA]</scope>
    <source>
        <strain evidence="3 4">M301315</strain>
    </source>
</reference>
<name>A0AAD0PW80_PSEAV</name>
<feature type="region of interest" description="Disordered" evidence="1">
    <location>
        <begin position="371"/>
        <end position="395"/>
    </location>
</feature>
<evidence type="ECO:0000256" key="1">
    <source>
        <dbReference type="SAM" id="MobiDB-lite"/>
    </source>
</evidence>
<dbReference type="AlphaFoldDB" id="A0AAD0PW80"/>
<protein>
    <submittedName>
        <fullName evidence="3">Uncharacterized protein</fullName>
    </submittedName>
</protein>
<sequence length="395" mass="44744">MSLDSAGKRTRISSIRKFLAGAIILTFVAVDYGHMTRSTQGHFLRINQDGVPMQANVSPIRVFNAGELSTHIPLVTQLEVWDETWDQNPLNPSRTTLGGKSTNRHFFDQDGNPERPGVCVVRTFAPPYGKVSPGEIFEFTDKTKSPVIYPQRETFYAVKTHEIYHCIYNMAEGRNIEDPDGFAWSYISSVMETGADLGMVLHYASQTGTFDIWYDLMRPDRLIGNHSKHLDHQTAWAMDILLADVNPTSVFGKTPKQVSETLISLMSKHFESQGMIVNPNLPGAPIKPAMKAVLDELAATKELALKAEGRPSEGPKVDPLLIKRLRQDIGISLTRNHREHMFNLTDAQHRDYTHRAEVFSKKWGVEYHVENYPDGRQPTRKQRQRENYALEDLVP</sequence>
<gene>
    <name evidence="3" type="ORF">PLA107_032225</name>
</gene>
<proteinExistence type="predicted"/>
<evidence type="ECO:0000313" key="4">
    <source>
        <dbReference type="Proteomes" id="UP000006426"/>
    </source>
</evidence>
<dbReference type="Proteomes" id="UP000006426">
    <property type="component" value="Plasmid pmppla107"/>
</dbReference>
<evidence type="ECO:0000313" key="3">
    <source>
        <dbReference type="EMBL" id="AXH59894.1"/>
    </source>
</evidence>
<organism evidence="3 4">
    <name type="scientific">Pseudomonas amygdali pv. lachrymans str. M301315</name>
    <dbReference type="NCBI Taxonomy" id="629260"/>
    <lineage>
        <taxon>Bacteria</taxon>
        <taxon>Pseudomonadati</taxon>
        <taxon>Pseudomonadota</taxon>
        <taxon>Gammaproteobacteria</taxon>
        <taxon>Pseudomonadales</taxon>
        <taxon>Pseudomonadaceae</taxon>
        <taxon>Pseudomonas</taxon>
        <taxon>Pseudomonas amygdali</taxon>
    </lineage>
</organism>
<keyword evidence="2" id="KW-1133">Transmembrane helix</keyword>
<keyword evidence="3" id="KW-0614">Plasmid</keyword>
<feature type="transmembrane region" description="Helical" evidence="2">
    <location>
        <begin position="18"/>
        <end position="35"/>
    </location>
</feature>
<keyword evidence="2" id="KW-0472">Membrane</keyword>